<dbReference type="SMART" id="SM00020">
    <property type="entry name" value="Tryp_SPc"/>
    <property type="match status" value="1"/>
</dbReference>
<keyword evidence="4 7" id="KW-0378">Hydrolase</keyword>
<feature type="signal peptide" evidence="8">
    <location>
        <begin position="1"/>
        <end position="15"/>
    </location>
</feature>
<evidence type="ECO:0000256" key="6">
    <source>
        <dbReference type="ARBA" id="ARBA00023157"/>
    </source>
</evidence>
<dbReference type="InterPro" id="IPR043504">
    <property type="entry name" value="Peptidase_S1_PA_chymotrypsin"/>
</dbReference>
<keyword evidence="6" id="KW-1015">Disulfide bond</keyword>
<dbReference type="GeneID" id="113205318"/>
<dbReference type="OrthoDB" id="10061449at2759"/>
<accession>A0A9C6XD20</accession>
<evidence type="ECO:0000256" key="1">
    <source>
        <dbReference type="ARBA" id="ARBA00004613"/>
    </source>
</evidence>
<dbReference type="KEGG" id="foc:113205318"/>
<proteinExistence type="predicted"/>
<organism evidence="10 11">
    <name type="scientific">Frankliniella occidentalis</name>
    <name type="common">Western flower thrips</name>
    <name type="synonym">Euthrips occidentalis</name>
    <dbReference type="NCBI Taxonomy" id="133901"/>
    <lineage>
        <taxon>Eukaryota</taxon>
        <taxon>Metazoa</taxon>
        <taxon>Ecdysozoa</taxon>
        <taxon>Arthropoda</taxon>
        <taxon>Hexapoda</taxon>
        <taxon>Insecta</taxon>
        <taxon>Pterygota</taxon>
        <taxon>Neoptera</taxon>
        <taxon>Paraneoptera</taxon>
        <taxon>Thysanoptera</taxon>
        <taxon>Terebrantia</taxon>
        <taxon>Thripoidea</taxon>
        <taxon>Thripidae</taxon>
        <taxon>Frankliniella</taxon>
    </lineage>
</organism>
<comment type="subcellular location">
    <subcellularLocation>
        <location evidence="1">Secreted</location>
    </subcellularLocation>
</comment>
<dbReference type="Pfam" id="PF00089">
    <property type="entry name" value="Trypsin"/>
    <property type="match status" value="1"/>
</dbReference>
<gene>
    <name evidence="11" type="primary">LOC113205318</name>
</gene>
<feature type="domain" description="Peptidase S1" evidence="9">
    <location>
        <begin position="49"/>
        <end position="304"/>
    </location>
</feature>
<dbReference type="InterPro" id="IPR050127">
    <property type="entry name" value="Serine_Proteases_S1"/>
</dbReference>
<dbReference type="PRINTS" id="PR00722">
    <property type="entry name" value="CHYMOTRYPSIN"/>
</dbReference>
<protein>
    <submittedName>
        <fullName evidence="11">Chymotrypsinogen A-like</fullName>
    </submittedName>
</protein>
<evidence type="ECO:0000313" key="10">
    <source>
        <dbReference type="Proteomes" id="UP000504606"/>
    </source>
</evidence>
<evidence type="ECO:0000256" key="8">
    <source>
        <dbReference type="SAM" id="SignalP"/>
    </source>
</evidence>
<keyword evidence="3 7" id="KW-0645">Protease</keyword>
<dbReference type="PANTHER" id="PTHR24264">
    <property type="entry name" value="TRYPSIN-RELATED"/>
    <property type="match status" value="1"/>
</dbReference>
<keyword evidence="10" id="KW-1185">Reference proteome</keyword>
<dbReference type="Gene3D" id="2.40.10.10">
    <property type="entry name" value="Trypsin-like serine proteases"/>
    <property type="match status" value="1"/>
</dbReference>
<evidence type="ECO:0000256" key="2">
    <source>
        <dbReference type="ARBA" id="ARBA00022525"/>
    </source>
</evidence>
<dbReference type="PROSITE" id="PS00135">
    <property type="entry name" value="TRYPSIN_SER"/>
    <property type="match status" value="1"/>
</dbReference>
<dbReference type="PROSITE" id="PS50240">
    <property type="entry name" value="TRYPSIN_DOM"/>
    <property type="match status" value="1"/>
</dbReference>
<dbReference type="InterPro" id="IPR018114">
    <property type="entry name" value="TRYPSIN_HIS"/>
</dbReference>
<dbReference type="RefSeq" id="XP_052133007.1">
    <property type="nucleotide sequence ID" value="XM_052277047.1"/>
</dbReference>
<dbReference type="GO" id="GO:0004252">
    <property type="term" value="F:serine-type endopeptidase activity"/>
    <property type="evidence" value="ECO:0007669"/>
    <property type="project" value="InterPro"/>
</dbReference>
<keyword evidence="5 7" id="KW-0720">Serine protease</keyword>
<dbReference type="InterPro" id="IPR033116">
    <property type="entry name" value="TRYPSIN_SER"/>
</dbReference>
<evidence type="ECO:0000256" key="5">
    <source>
        <dbReference type="ARBA" id="ARBA00022825"/>
    </source>
</evidence>
<dbReference type="FunFam" id="2.40.10.10:FF:000068">
    <property type="entry name" value="transmembrane protease serine 2"/>
    <property type="match status" value="1"/>
</dbReference>
<dbReference type="InterPro" id="IPR001254">
    <property type="entry name" value="Trypsin_dom"/>
</dbReference>
<evidence type="ECO:0000256" key="7">
    <source>
        <dbReference type="RuleBase" id="RU363034"/>
    </source>
</evidence>
<sequence length="308" mass="32480">MTALAVVSVVSAGAAVLEVPLASDRGFPFSTAPMPLGVERVATPPRLQMVGGKDAALGQFPWQVSIQTLIPNTMWLKAVPWHICGGSLVAEGWVLTAAHCIWGVSQRSLRVDAVLGIANLKLQAEGAQRITVARMFAHAKYDHYARGGVGPNDIGMLKLARKAKLSETVKLVPINNVNGVDGEGTTTLSGWGSISQDGSRPVYPEQLQTADFPIVPHDKCIEALNNTEPAAVPLLADSNLCVGNVLGLASCSGDSGGPLVKEVDGVMVQIGVVSWGLTNCGSLPFPSVLTRVFSHVAWINAVQNKYKD</sequence>
<dbReference type="Proteomes" id="UP000504606">
    <property type="component" value="Unplaced"/>
</dbReference>
<name>A0A9C6XD20_FRAOC</name>
<evidence type="ECO:0000256" key="4">
    <source>
        <dbReference type="ARBA" id="ARBA00022801"/>
    </source>
</evidence>
<dbReference type="AlphaFoldDB" id="A0A9C6XD20"/>
<dbReference type="GO" id="GO:0005615">
    <property type="term" value="C:extracellular space"/>
    <property type="evidence" value="ECO:0007669"/>
    <property type="project" value="TreeGrafter"/>
</dbReference>
<evidence type="ECO:0000313" key="11">
    <source>
        <dbReference type="RefSeq" id="XP_052133007.1"/>
    </source>
</evidence>
<dbReference type="CDD" id="cd00190">
    <property type="entry name" value="Tryp_SPc"/>
    <property type="match status" value="1"/>
</dbReference>
<dbReference type="PROSITE" id="PS00134">
    <property type="entry name" value="TRYPSIN_HIS"/>
    <property type="match status" value="1"/>
</dbReference>
<reference evidence="11" key="1">
    <citation type="submission" date="2025-08" db="UniProtKB">
        <authorList>
            <consortium name="RefSeq"/>
        </authorList>
    </citation>
    <scope>IDENTIFICATION</scope>
    <source>
        <tissue evidence="11">Whole organism</tissue>
    </source>
</reference>
<dbReference type="InterPro" id="IPR001314">
    <property type="entry name" value="Peptidase_S1A"/>
</dbReference>
<dbReference type="InterPro" id="IPR009003">
    <property type="entry name" value="Peptidase_S1_PA"/>
</dbReference>
<evidence type="ECO:0000259" key="9">
    <source>
        <dbReference type="PROSITE" id="PS50240"/>
    </source>
</evidence>
<dbReference type="PANTHER" id="PTHR24264:SF65">
    <property type="entry name" value="SRCR DOMAIN-CONTAINING PROTEIN"/>
    <property type="match status" value="1"/>
</dbReference>
<dbReference type="SUPFAM" id="SSF50494">
    <property type="entry name" value="Trypsin-like serine proteases"/>
    <property type="match status" value="1"/>
</dbReference>
<keyword evidence="2" id="KW-0964">Secreted</keyword>
<evidence type="ECO:0000256" key="3">
    <source>
        <dbReference type="ARBA" id="ARBA00022670"/>
    </source>
</evidence>
<dbReference type="GO" id="GO:0006508">
    <property type="term" value="P:proteolysis"/>
    <property type="evidence" value="ECO:0007669"/>
    <property type="project" value="UniProtKB-KW"/>
</dbReference>
<keyword evidence="8" id="KW-0732">Signal</keyword>
<feature type="chain" id="PRO_5038383454" evidence="8">
    <location>
        <begin position="16"/>
        <end position="308"/>
    </location>
</feature>